<evidence type="ECO:0000259" key="4">
    <source>
        <dbReference type="SMART" id="SM01283"/>
    </source>
</evidence>
<evidence type="ECO:0000256" key="3">
    <source>
        <dbReference type="ARBA" id="ARBA00031406"/>
    </source>
</evidence>
<protein>
    <recommendedName>
        <fullName evidence="2">Costars family protein ABRACL</fullName>
    </recommendedName>
    <alternativeName>
        <fullName evidence="3">ABRA C-terminal-like protein</fullName>
    </alternativeName>
</protein>
<dbReference type="PANTHER" id="PTHR46334">
    <property type="entry name" value="COSTARS FAMILY PROTEIN ABRACL"/>
    <property type="match status" value="1"/>
</dbReference>
<feature type="domain" description="Costars" evidence="4">
    <location>
        <begin position="16"/>
        <end position="94"/>
    </location>
</feature>
<dbReference type="FunFam" id="1.10.10.1540:FF:000002">
    <property type="entry name" value="costars family protein ABRACL"/>
    <property type="match status" value="1"/>
</dbReference>
<dbReference type="Pfam" id="PF14705">
    <property type="entry name" value="Costars"/>
    <property type="match status" value="1"/>
</dbReference>
<evidence type="ECO:0000313" key="5">
    <source>
        <dbReference type="EMBL" id="KAG7508210.1"/>
    </source>
</evidence>
<dbReference type="GO" id="GO:0032970">
    <property type="term" value="P:regulation of actin filament-based process"/>
    <property type="evidence" value="ECO:0007669"/>
    <property type="project" value="TreeGrafter"/>
</dbReference>
<dbReference type="Proteomes" id="UP000693946">
    <property type="component" value="Linkage Group LG17"/>
</dbReference>
<proteinExistence type="inferred from homology"/>
<evidence type="ECO:0000256" key="2">
    <source>
        <dbReference type="ARBA" id="ARBA00024115"/>
    </source>
</evidence>
<comment type="caution">
    <text evidence="5">The sequence shown here is derived from an EMBL/GenBank/DDBJ whole genome shotgun (WGS) entry which is preliminary data.</text>
</comment>
<dbReference type="AlphaFoldDB" id="A0AAV6RS82"/>
<keyword evidence="6" id="KW-1185">Reference proteome</keyword>
<dbReference type="PANTHER" id="PTHR46334:SF1">
    <property type="entry name" value="COSTARS FAMILY PROTEIN ABRACL"/>
    <property type="match status" value="1"/>
</dbReference>
<evidence type="ECO:0000313" key="6">
    <source>
        <dbReference type="Proteomes" id="UP000693946"/>
    </source>
</evidence>
<evidence type="ECO:0000256" key="1">
    <source>
        <dbReference type="ARBA" id="ARBA00006126"/>
    </source>
</evidence>
<reference evidence="5 6" key="1">
    <citation type="journal article" date="2021" name="Sci. Rep.">
        <title>Chromosome anchoring in Senegalese sole (Solea senegalensis) reveals sex-associated markers and genome rearrangements in flatfish.</title>
        <authorList>
            <person name="Guerrero-Cozar I."/>
            <person name="Gomez-Garrido J."/>
            <person name="Berbel C."/>
            <person name="Martinez-Blanch J.F."/>
            <person name="Alioto T."/>
            <person name="Claros M.G."/>
            <person name="Gagnaire P.A."/>
            <person name="Manchado M."/>
        </authorList>
    </citation>
    <scope>NUCLEOTIDE SEQUENCE [LARGE SCALE GENOMIC DNA]</scope>
    <source>
        <strain evidence="5">Sse05_10M</strain>
    </source>
</reference>
<gene>
    <name evidence="5" type="ORF">JOB18_006257</name>
</gene>
<accession>A0AAV6RS82</accession>
<dbReference type="InterPro" id="IPR044302">
    <property type="entry name" value="Costars"/>
</dbReference>
<name>A0AAV6RS82_SOLSE</name>
<dbReference type="SMART" id="SM01283">
    <property type="entry name" value="Costars"/>
    <property type="match status" value="1"/>
</dbReference>
<dbReference type="InterPro" id="IPR027817">
    <property type="entry name" value="Costars_dom"/>
</dbReference>
<comment type="similarity">
    <text evidence="1">Belongs to the costars family.</text>
</comment>
<sequence length="96" mass="10673">MHTTSNVLVTQNQATMNVDHEVKVLVEEIHRLGTKNADGQTSVTFGTLFHDDRCANIFEALVGTLRAAKRKNIVNYEGEMLLQGGHDNVNIVLLQQ</sequence>
<organism evidence="5 6">
    <name type="scientific">Solea senegalensis</name>
    <name type="common">Senegalese sole</name>
    <dbReference type="NCBI Taxonomy" id="28829"/>
    <lineage>
        <taxon>Eukaryota</taxon>
        <taxon>Metazoa</taxon>
        <taxon>Chordata</taxon>
        <taxon>Craniata</taxon>
        <taxon>Vertebrata</taxon>
        <taxon>Euteleostomi</taxon>
        <taxon>Actinopterygii</taxon>
        <taxon>Neopterygii</taxon>
        <taxon>Teleostei</taxon>
        <taxon>Neoteleostei</taxon>
        <taxon>Acanthomorphata</taxon>
        <taxon>Carangaria</taxon>
        <taxon>Pleuronectiformes</taxon>
        <taxon>Pleuronectoidei</taxon>
        <taxon>Soleidae</taxon>
        <taxon>Solea</taxon>
    </lineage>
</organism>
<dbReference type="EMBL" id="JAGKHQ010000009">
    <property type="protein sequence ID" value="KAG7508210.1"/>
    <property type="molecule type" value="Genomic_DNA"/>
</dbReference>